<evidence type="ECO:0000313" key="1">
    <source>
        <dbReference type="EMBL" id="CAD2176908.1"/>
    </source>
</evidence>
<evidence type="ECO:0000313" key="2">
    <source>
        <dbReference type="Proteomes" id="UP000580250"/>
    </source>
</evidence>
<proteinExistence type="predicted"/>
<sequence length="75" mass="8829">MIYIEIRKGRVLIRFSKAFPGRQRFSNFWVNIKGMSRETRNVKIKDIKDQSNVNQMSRGSNVIEIEFSSLHIQQG</sequence>
<organism evidence="1 2">
    <name type="scientific">Meloidogyne enterolobii</name>
    <name type="common">Root-knot nematode worm</name>
    <name type="synonym">Meloidogyne mayaguensis</name>
    <dbReference type="NCBI Taxonomy" id="390850"/>
    <lineage>
        <taxon>Eukaryota</taxon>
        <taxon>Metazoa</taxon>
        <taxon>Ecdysozoa</taxon>
        <taxon>Nematoda</taxon>
        <taxon>Chromadorea</taxon>
        <taxon>Rhabditida</taxon>
        <taxon>Tylenchina</taxon>
        <taxon>Tylenchomorpha</taxon>
        <taxon>Tylenchoidea</taxon>
        <taxon>Meloidogynidae</taxon>
        <taxon>Meloidogyninae</taxon>
        <taxon>Meloidogyne</taxon>
    </lineage>
</organism>
<gene>
    <name evidence="1" type="ORF">MENT_LOCUS28747</name>
</gene>
<accession>A0A6V7VR89</accession>
<reference evidence="1 2" key="1">
    <citation type="submission" date="2020-08" db="EMBL/GenBank/DDBJ databases">
        <authorList>
            <person name="Koutsovoulos G."/>
            <person name="Danchin GJ E."/>
        </authorList>
    </citation>
    <scope>NUCLEOTIDE SEQUENCE [LARGE SCALE GENOMIC DNA]</scope>
</reference>
<dbReference type="Proteomes" id="UP000580250">
    <property type="component" value="Unassembled WGS sequence"/>
</dbReference>
<dbReference type="AlphaFoldDB" id="A0A6V7VR89"/>
<comment type="caution">
    <text evidence="1">The sequence shown here is derived from an EMBL/GenBank/DDBJ whole genome shotgun (WGS) entry which is preliminary data.</text>
</comment>
<dbReference type="EMBL" id="CAJEWN010000286">
    <property type="protein sequence ID" value="CAD2176908.1"/>
    <property type="molecule type" value="Genomic_DNA"/>
</dbReference>
<protein>
    <submittedName>
        <fullName evidence="1">Uncharacterized protein</fullName>
    </submittedName>
</protein>
<name>A0A6V7VR89_MELEN</name>